<sequence length="455" mass="47138">MVAERSAVAIKAPSEPDVVEGLWALMRGGESRADALAALIPEFSGERRTAFAVVGDDEPTAAVDAQSAGATVTVIAHGRAAVDVLAAAGTRHVGDERSGWERIEPDGDAPWAREVLAGSRKFALGDLAQQAGADAVGVSFPLDAGVVVANRLDIVLAGAEDADGAGSDAADIGAADIGAADAGAAAPAAAAPAALGHDAVDSDAAANDAARAAAPSAVDETTRLEPLEQTSGAPDDVFSEETVLTRRPAAPAEARVLDVSDQAGGMDGEPLTKAPGVAASIEAETETVIRPRRSVVPRLADDSLLQHDGETVLRPDIARPVEDETVFRHVPFVPDDPQTVMYGFRVNGGQAYPLDAVHYFGRNPRQPRIPLPDPSRLVPVVSSTKSVSATHLEIKQVGDSIVATDLKSTNGTSVNLPHKHWQRLRQGESIVVVPGTLIDIGDGNVIEILPPWRGE</sequence>
<feature type="compositionally biased region" description="Low complexity" evidence="2">
    <location>
        <begin position="206"/>
        <end position="219"/>
    </location>
</feature>
<evidence type="ECO:0000256" key="2">
    <source>
        <dbReference type="SAM" id="MobiDB-lite"/>
    </source>
</evidence>
<reference evidence="4 5" key="1">
    <citation type="submission" date="2017-02" db="EMBL/GenBank/DDBJ databases">
        <authorList>
            <person name="Peterson S.W."/>
        </authorList>
    </citation>
    <scope>NUCLEOTIDE SEQUENCE [LARGE SCALE GENOMIC DNA]</scope>
    <source>
        <strain evidence="4 5">VKM Ac-2059</strain>
    </source>
</reference>
<evidence type="ECO:0000313" key="5">
    <source>
        <dbReference type="Proteomes" id="UP000190857"/>
    </source>
</evidence>
<dbReference type="InterPro" id="IPR000253">
    <property type="entry name" value="FHA_dom"/>
</dbReference>
<keyword evidence="5" id="KW-1185">Reference proteome</keyword>
<dbReference type="STRING" id="123320.SAMN06309945_2168"/>
<keyword evidence="1" id="KW-0597">Phosphoprotein</keyword>
<gene>
    <name evidence="4" type="ORF">SAMN06309945_2168</name>
</gene>
<protein>
    <submittedName>
        <fullName evidence="4">Forkhead associated (FHA) domain, binds pSer, pThr, pTyr</fullName>
    </submittedName>
</protein>
<dbReference type="Pfam" id="PF00498">
    <property type="entry name" value="FHA"/>
    <property type="match status" value="1"/>
</dbReference>
<dbReference type="SUPFAM" id="SSF49879">
    <property type="entry name" value="SMAD/FHA domain"/>
    <property type="match status" value="1"/>
</dbReference>
<evidence type="ECO:0000256" key="1">
    <source>
        <dbReference type="ARBA" id="ARBA00022553"/>
    </source>
</evidence>
<dbReference type="InterPro" id="IPR008984">
    <property type="entry name" value="SMAD_FHA_dom_sf"/>
</dbReference>
<dbReference type="Proteomes" id="UP000190857">
    <property type="component" value="Unassembled WGS sequence"/>
</dbReference>
<dbReference type="EMBL" id="FUZP01000002">
    <property type="protein sequence ID" value="SKC62272.1"/>
    <property type="molecule type" value="Genomic_DNA"/>
</dbReference>
<accession>A0A1T5KEV4</accession>
<dbReference type="AlphaFoldDB" id="A0A1T5KEV4"/>
<dbReference type="Gene3D" id="2.60.200.20">
    <property type="match status" value="1"/>
</dbReference>
<organism evidence="4 5">
    <name type="scientific">Okibacterium fritillariae</name>
    <dbReference type="NCBI Taxonomy" id="123320"/>
    <lineage>
        <taxon>Bacteria</taxon>
        <taxon>Bacillati</taxon>
        <taxon>Actinomycetota</taxon>
        <taxon>Actinomycetes</taxon>
        <taxon>Micrococcales</taxon>
        <taxon>Microbacteriaceae</taxon>
        <taxon>Okibacterium</taxon>
    </lineage>
</organism>
<evidence type="ECO:0000259" key="3">
    <source>
        <dbReference type="PROSITE" id="PS50006"/>
    </source>
</evidence>
<proteinExistence type="predicted"/>
<feature type="region of interest" description="Disordered" evidence="2">
    <location>
        <begin position="206"/>
        <end position="240"/>
    </location>
</feature>
<dbReference type="SMART" id="SM00240">
    <property type="entry name" value="FHA"/>
    <property type="match status" value="1"/>
</dbReference>
<evidence type="ECO:0000313" key="4">
    <source>
        <dbReference type="EMBL" id="SKC62272.1"/>
    </source>
</evidence>
<feature type="domain" description="FHA" evidence="3">
    <location>
        <begin position="358"/>
        <end position="415"/>
    </location>
</feature>
<dbReference type="PROSITE" id="PS50006">
    <property type="entry name" value="FHA_DOMAIN"/>
    <property type="match status" value="1"/>
</dbReference>
<dbReference type="CDD" id="cd00060">
    <property type="entry name" value="FHA"/>
    <property type="match status" value="1"/>
</dbReference>
<name>A0A1T5KEV4_9MICO</name>